<gene>
    <name evidence="1" type="ORF">GCM10022224_052830</name>
</gene>
<comment type="caution">
    <text evidence="1">The sequence shown here is derived from an EMBL/GenBank/DDBJ whole genome shotgun (WGS) entry which is preliminary data.</text>
</comment>
<evidence type="ECO:0000313" key="1">
    <source>
        <dbReference type="EMBL" id="GAA3681940.1"/>
    </source>
</evidence>
<dbReference type="EMBL" id="BAAAZP010000098">
    <property type="protein sequence ID" value="GAA3681940.1"/>
    <property type="molecule type" value="Genomic_DNA"/>
</dbReference>
<dbReference type="Pfam" id="PF08002">
    <property type="entry name" value="DUF1697"/>
    <property type="match status" value="1"/>
</dbReference>
<proteinExistence type="predicted"/>
<dbReference type="Proteomes" id="UP001500902">
    <property type="component" value="Unassembled WGS sequence"/>
</dbReference>
<accession>A0ABP7C6X8</accession>
<reference evidence="2" key="1">
    <citation type="journal article" date="2019" name="Int. J. Syst. Evol. Microbiol.">
        <title>The Global Catalogue of Microorganisms (GCM) 10K type strain sequencing project: providing services to taxonomists for standard genome sequencing and annotation.</title>
        <authorList>
            <consortium name="The Broad Institute Genomics Platform"/>
            <consortium name="The Broad Institute Genome Sequencing Center for Infectious Disease"/>
            <person name="Wu L."/>
            <person name="Ma J."/>
        </authorList>
    </citation>
    <scope>NUCLEOTIDE SEQUENCE [LARGE SCALE GENOMIC DNA]</scope>
    <source>
        <strain evidence="2">JCM 16904</strain>
    </source>
</reference>
<evidence type="ECO:0000313" key="2">
    <source>
        <dbReference type="Proteomes" id="UP001500902"/>
    </source>
</evidence>
<sequence length="180" mass="19225">MSTAFVVFYRNMNLGHPKSPDRATLEGALREAGAVSARSFQTNGTVLIEVGDAAPGEVVGRAAARLRTAGGYDDAAFVRPLDRLAAILDRAPFAGAGDERTYRETFTFFDGVQDFGASLPWTNARGDVDVIEITDGVALSVIRKNGTRVGSPTAEMEARLKVSATTRTAGTVERLVKAFR</sequence>
<protein>
    <recommendedName>
        <fullName evidence="3">DUF1697 domain-containing protein</fullName>
    </recommendedName>
</protein>
<dbReference type="SUPFAM" id="SSF160379">
    <property type="entry name" value="SP0830-like"/>
    <property type="match status" value="1"/>
</dbReference>
<keyword evidence="2" id="KW-1185">Reference proteome</keyword>
<name>A0ABP7C6X8_9ACTN</name>
<dbReference type="RefSeq" id="WP_344883528.1">
    <property type="nucleotide sequence ID" value="NZ_BAAAZP010000098.1"/>
</dbReference>
<organism evidence="1 2">
    <name type="scientific">Nonomuraea antimicrobica</name>
    <dbReference type="NCBI Taxonomy" id="561173"/>
    <lineage>
        <taxon>Bacteria</taxon>
        <taxon>Bacillati</taxon>
        <taxon>Actinomycetota</taxon>
        <taxon>Actinomycetes</taxon>
        <taxon>Streptosporangiales</taxon>
        <taxon>Streptosporangiaceae</taxon>
        <taxon>Nonomuraea</taxon>
    </lineage>
</organism>
<evidence type="ECO:0008006" key="3">
    <source>
        <dbReference type="Google" id="ProtNLM"/>
    </source>
</evidence>
<dbReference type="InterPro" id="IPR012545">
    <property type="entry name" value="DUF1697"/>
</dbReference>